<dbReference type="SMART" id="SM00646">
    <property type="entry name" value="Ami_3"/>
    <property type="match status" value="1"/>
</dbReference>
<feature type="domain" description="MurNAc-LAA" evidence="4">
    <location>
        <begin position="97"/>
        <end position="212"/>
    </location>
</feature>
<dbReference type="GO" id="GO:0030288">
    <property type="term" value="C:outer membrane-bounded periplasmic space"/>
    <property type="evidence" value="ECO:0007669"/>
    <property type="project" value="TreeGrafter"/>
</dbReference>
<dbReference type="Pfam" id="PF01520">
    <property type="entry name" value="Amidase_3"/>
    <property type="match status" value="1"/>
</dbReference>
<dbReference type="SUPFAM" id="SSF53187">
    <property type="entry name" value="Zn-dependent exopeptidases"/>
    <property type="match status" value="1"/>
</dbReference>
<dbReference type="EC" id="3.5.1.28" evidence="2"/>
<evidence type="ECO:0000256" key="2">
    <source>
        <dbReference type="ARBA" id="ARBA00011901"/>
    </source>
</evidence>
<name>A0A1G8J8M5_9FLAO</name>
<dbReference type="EMBL" id="FNCZ01000009">
    <property type="protein sequence ID" value="SDI27585.1"/>
    <property type="molecule type" value="Genomic_DNA"/>
</dbReference>
<keyword evidence="3" id="KW-0378">Hydrolase</keyword>
<evidence type="ECO:0000313" key="5">
    <source>
        <dbReference type="EMBL" id="SDI27585.1"/>
    </source>
</evidence>
<evidence type="ECO:0000256" key="1">
    <source>
        <dbReference type="ARBA" id="ARBA00001561"/>
    </source>
</evidence>
<dbReference type="InterPro" id="IPR050695">
    <property type="entry name" value="N-acetylmuramoyl_amidase_3"/>
</dbReference>
<evidence type="ECO:0000259" key="4">
    <source>
        <dbReference type="SMART" id="SM00646"/>
    </source>
</evidence>
<protein>
    <recommendedName>
        <fullName evidence="2">N-acetylmuramoyl-L-alanine amidase</fullName>
        <ecNumber evidence="2">3.5.1.28</ecNumber>
    </recommendedName>
</protein>
<gene>
    <name evidence="5" type="ORF">SAMN04489796_10910</name>
</gene>
<dbReference type="CDD" id="cd02696">
    <property type="entry name" value="MurNAc-LAA"/>
    <property type="match status" value="1"/>
</dbReference>
<dbReference type="InterPro" id="IPR002508">
    <property type="entry name" value="MurNAc-LAA_cat"/>
</dbReference>
<dbReference type="GO" id="GO:0009253">
    <property type="term" value="P:peptidoglycan catabolic process"/>
    <property type="evidence" value="ECO:0007669"/>
    <property type="project" value="InterPro"/>
</dbReference>
<organism evidence="5 6">
    <name type="scientific">Winogradskyella thalassocola</name>
    <dbReference type="NCBI Taxonomy" id="262004"/>
    <lineage>
        <taxon>Bacteria</taxon>
        <taxon>Pseudomonadati</taxon>
        <taxon>Bacteroidota</taxon>
        <taxon>Flavobacteriia</taxon>
        <taxon>Flavobacteriales</taxon>
        <taxon>Flavobacteriaceae</taxon>
        <taxon>Winogradskyella</taxon>
    </lineage>
</organism>
<proteinExistence type="predicted"/>
<dbReference type="Proteomes" id="UP000199492">
    <property type="component" value="Unassembled WGS sequence"/>
</dbReference>
<dbReference type="PANTHER" id="PTHR30404:SF0">
    <property type="entry name" value="N-ACETYLMURAMOYL-L-ALANINE AMIDASE AMIC"/>
    <property type="match status" value="1"/>
</dbReference>
<dbReference type="Gene3D" id="3.40.630.40">
    <property type="entry name" value="Zn-dependent exopeptidases"/>
    <property type="match status" value="1"/>
</dbReference>
<dbReference type="AlphaFoldDB" id="A0A1G8J8M5"/>
<keyword evidence="6" id="KW-1185">Reference proteome</keyword>
<accession>A0A1G8J8M5</accession>
<dbReference type="STRING" id="262004.SAMN04489796_10910"/>
<dbReference type="RefSeq" id="WP_175455636.1">
    <property type="nucleotide sequence ID" value="NZ_FNCZ01000009.1"/>
</dbReference>
<evidence type="ECO:0000256" key="3">
    <source>
        <dbReference type="ARBA" id="ARBA00022801"/>
    </source>
</evidence>
<sequence length="217" mass="23944">MMYTLNQIIVLLLCLVFFNISYSQNEKDQEKKPIVIIDPGHGGKDPGAITTQGINEKDIVLAIASKMVVLNDTLFDNPLRLFLTRYTDTLIALRDRTLLAKTLKADIFISIHCNQAINTTAAGTDVFIYLKSEAQASASTYLGLIVQKGLIDVLGIKNRGLKYGNFQVLRDNDSNASILLELGFLTQSDEAIYLSNEESQSAIALVILQAIFKMLGL</sequence>
<dbReference type="GO" id="GO:0008745">
    <property type="term" value="F:N-acetylmuramoyl-L-alanine amidase activity"/>
    <property type="evidence" value="ECO:0007669"/>
    <property type="project" value="UniProtKB-EC"/>
</dbReference>
<reference evidence="6" key="1">
    <citation type="submission" date="2016-10" db="EMBL/GenBank/DDBJ databases">
        <authorList>
            <person name="Varghese N."/>
            <person name="Submissions S."/>
        </authorList>
    </citation>
    <scope>NUCLEOTIDE SEQUENCE [LARGE SCALE GENOMIC DNA]</scope>
    <source>
        <strain evidence="6">DSM 15363</strain>
    </source>
</reference>
<evidence type="ECO:0000313" key="6">
    <source>
        <dbReference type="Proteomes" id="UP000199492"/>
    </source>
</evidence>
<comment type="catalytic activity">
    <reaction evidence="1">
        <text>Hydrolyzes the link between N-acetylmuramoyl residues and L-amino acid residues in certain cell-wall glycopeptides.</text>
        <dbReference type="EC" id="3.5.1.28"/>
    </reaction>
</comment>
<dbReference type="PANTHER" id="PTHR30404">
    <property type="entry name" value="N-ACETYLMURAMOYL-L-ALANINE AMIDASE"/>
    <property type="match status" value="1"/>
</dbReference>